<dbReference type="Proteomes" id="UP000325902">
    <property type="component" value="Unassembled WGS sequence"/>
</dbReference>
<evidence type="ECO:0000313" key="3">
    <source>
        <dbReference type="Proteomes" id="UP000325902"/>
    </source>
</evidence>
<feature type="compositionally biased region" description="Basic and acidic residues" evidence="1">
    <location>
        <begin position="46"/>
        <end position="61"/>
    </location>
</feature>
<comment type="caution">
    <text evidence="2">The sequence shown here is derived from an EMBL/GenBank/DDBJ whole genome shotgun (WGS) entry which is preliminary data.</text>
</comment>
<evidence type="ECO:0000313" key="2">
    <source>
        <dbReference type="EMBL" id="KAB2570806.1"/>
    </source>
</evidence>
<evidence type="ECO:0000256" key="1">
    <source>
        <dbReference type="SAM" id="MobiDB-lite"/>
    </source>
</evidence>
<feature type="compositionally biased region" description="Basic and acidic residues" evidence="1">
    <location>
        <begin position="69"/>
        <end position="81"/>
    </location>
</feature>
<feature type="region of interest" description="Disordered" evidence="1">
    <location>
        <begin position="29"/>
        <end position="121"/>
    </location>
</feature>
<proteinExistence type="predicted"/>
<gene>
    <name evidence="2" type="ORF">DBV05_g10522</name>
</gene>
<name>A0A5N5CZP0_9PEZI</name>
<protein>
    <submittedName>
        <fullName evidence="2">Uncharacterized protein</fullName>
    </submittedName>
</protein>
<dbReference type="OrthoDB" id="529205at2759"/>
<feature type="compositionally biased region" description="Basic and acidic residues" evidence="1">
    <location>
        <begin position="100"/>
        <end position="121"/>
    </location>
</feature>
<reference evidence="2 3" key="1">
    <citation type="journal article" date="2019" name="Sci. Rep.">
        <title>A multi-omics analysis of the grapevine pathogen Lasiodiplodia theobromae reveals that temperature affects the expression of virulence- and pathogenicity-related genes.</title>
        <authorList>
            <person name="Felix C."/>
            <person name="Meneses R."/>
            <person name="Goncalves M.F.M."/>
            <person name="Tilleman L."/>
            <person name="Duarte A.S."/>
            <person name="Jorrin-Novo J.V."/>
            <person name="Van de Peer Y."/>
            <person name="Deforce D."/>
            <person name="Van Nieuwerburgh F."/>
            <person name="Esteves A.C."/>
            <person name="Alves A."/>
        </authorList>
    </citation>
    <scope>NUCLEOTIDE SEQUENCE [LARGE SCALE GENOMIC DNA]</scope>
    <source>
        <strain evidence="2 3">LA-SOL3</strain>
    </source>
</reference>
<sequence>MSTTKTATTTLTRLRASTLITVIAPSARPITRHASARSFSAGPRLLLKEDARERSGEEAEAAKQAQLQKQKDGRGHWHEELASNSEVNVKADQEAGGVADHGRHMQELQILGKEKGERGEL</sequence>
<dbReference type="AlphaFoldDB" id="A0A5N5CZP0"/>
<accession>A0A5N5CZP0</accession>
<dbReference type="EMBL" id="VCHE01000122">
    <property type="protein sequence ID" value="KAB2570806.1"/>
    <property type="molecule type" value="Genomic_DNA"/>
</dbReference>
<organism evidence="2 3">
    <name type="scientific">Lasiodiplodia theobromae</name>
    <dbReference type="NCBI Taxonomy" id="45133"/>
    <lineage>
        <taxon>Eukaryota</taxon>
        <taxon>Fungi</taxon>
        <taxon>Dikarya</taxon>
        <taxon>Ascomycota</taxon>
        <taxon>Pezizomycotina</taxon>
        <taxon>Dothideomycetes</taxon>
        <taxon>Dothideomycetes incertae sedis</taxon>
        <taxon>Botryosphaeriales</taxon>
        <taxon>Botryosphaeriaceae</taxon>
        <taxon>Lasiodiplodia</taxon>
    </lineage>
</organism>
<keyword evidence="3" id="KW-1185">Reference proteome</keyword>